<dbReference type="PRINTS" id="PR00038">
    <property type="entry name" value="HTHLUXR"/>
</dbReference>
<evidence type="ECO:0000313" key="8">
    <source>
        <dbReference type="EMBL" id="GIH79376.1"/>
    </source>
</evidence>
<dbReference type="Pfam" id="PF00196">
    <property type="entry name" value="GerE"/>
    <property type="match status" value="1"/>
</dbReference>
<dbReference type="SUPFAM" id="SSF46894">
    <property type="entry name" value="C-terminal effector domain of the bipartite response regulators"/>
    <property type="match status" value="1"/>
</dbReference>
<keyword evidence="3" id="KW-0804">Transcription</keyword>
<protein>
    <recommendedName>
        <fullName evidence="10">Response regulator transcription factor</fullName>
    </recommendedName>
</protein>
<dbReference type="InterPro" id="IPR016032">
    <property type="entry name" value="Sig_transdc_resp-reg_C-effctor"/>
</dbReference>
<dbReference type="PANTHER" id="PTHR43214">
    <property type="entry name" value="TWO-COMPONENT RESPONSE REGULATOR"/>
    <property type="match status" value="1"/>
</dbReference>
<evidence type="ECO:0000256" key="3">
    <source>
        <dbReference type="ARBA" id="ARBA00023163"/>
    </source>
</evidence>
<dbReference type="Proteomes" id="UP000616724">
    <property type="component" value="Unassembled WGS sequence"/>
</dbReference>
<dbReference type="InterPro" id="IPR000792">
    <property type="entry name" value="Tscrpt_reg_LuxR_C"/>
</dbReference>
<dbReference type="GO" id="GO:0000160">
    <property type="term" value="P:phosphorelay signal transduction system"/>
    <property type="evidence" value="ECO:0007669"/>
    <property type="project" value="InterPro"/>
</dbReference>
<dbReference type="EMBL" id="BOOH01000048">
    <property type="protein sequence ID" value="GIH79376.1"/>
    <property type="molecule type" value="Genomic_DNA"/>
</dbReference>
<dbReference type="InterPro" id="IPR001789">
    <property type="entry name" value="Sig_transdc_resp-reg_receiver"/>
</dbReference>
<evidence type="ECO:0008006" key="10">
    <source>
        <dbReference type="Google" id="ProtNLM"/>
    </source>
</evidence>
<evidence type="ECO:0000313" key="9">
    <source>
        <dbReference type="Proteomes" id="UP000616724"/>
    </source>
</evidence>
<dbReference type="CDD" id="cd06170">
    <property type="entry name" value="LuxR_C_like"/>
    <property type="match status" value="1"/>
</dbReference>
<dbReference type="GO" id="GO:0003677">
    <property type="term" value="F:DNA binding"/>
    <property type="evidence" value="ECO:0007669"/>
    <property type="project" value="UniProtKB-KW"/>
</dbReference>
<dbReference type="PROSITE" id="PS00622">
    <property type="entry name" value="HTH_LUXR_1"/>
    <property type="match status" value="1"/>
</dbReference>
<evidence type="ECO:0000259" key="7">
    <source>
        <dbReference type="PROSITE" id="PS50110"/>
    </source>
</evidence>
<dbReference type="Gene3D" id="1.10.10.10">
    <property type="entry name" value="Winged helix-like DNA-binding domain superfamily/Winged helix DNA-binding domain"/>
    <property type="match status" value="1"/>
</dbReference>
<organism evidence="8 9">
    <name type="scientific">Planobispora longispora</name>
    <dbReference type="NCBI Taxonomy" id="28887"/>
    <lineage>
        <taxon>Bacteria</taxon>
        <taxon>Bacillati</taxon>
        <taxon>Actinomycetota</taxon>
        <taxon>Actinomycetes</taxon>
        <taxon>Streptosporangiales</taxon>
        <taxon>Streptosporangiaceae</taxon>
        <taxon>Planobispora</taxon>
    </lineage>
</organism>
<gene>
    <name evidence="8" type="ORF">Plo01_58050</name>
</gene>
<keyword evidence="4" id="KW-0597">Phosphoprotein</keyword>
<dbReference type="PROSITE" id="PS50043">
    <property type="entry name" value="HTH_LUXR_2"/>
    <property type="match status" value="1"/>
</dbReference>
<dbReference type="Gene3D" id="3.40.50.2300">
    <property type="match status" value="1"/>
</dbReference>
<reference evidence="8 9" key="1">
    <citation type="submission" date="2021-01" db="EMBL/GenBank/DDBJ databases">
        <title>Whole genome shotgun sequence of Planobispora longispora NBRC 13918.</title>
        <authorList>
            <person name="Komaki H."/>
            <person name="Tamura T."/>
        </authorList>
    </citation>
    <scope>NUCLEOTIDE SEQUENCE [LARGE SCALE GENOMIC DNA]</scope>
    <source>
        <strain evidence="8 9">NBRC 13918</strain>
    </source>
</reference>
<proteinExistence type="predicted"/>
<dbReference type="InterPro" id="IPR039420">
    <property type="entry name" value="WalR-like"/>
</dbReference>
<dbReference type="AlphaFoldDB" id="A0A8J3RMK5"/>
<dbReference type="SMART" id="SM00421">
    <property type="entry name" value="HTH_LUXR"/>
    <property type="match status" value="1"/>
</dbReference>
<comment type="caution">
    <text evidence="8">The sequence shown here is derived from an EMBL/GenBank/DDBJ whole genome shotgun (WGS) entry which is preliminary data.</text>
</comment>
<evidence type="ECO:0000256" key="2">
    <source>
        <dbReference type="ARBA" id="ARBA00023125"/>
    </source>
</evidence>
<feature type="region of interest" description="Disordered" evidence="5">
    <location>
        <begin position="43"/>
        <end position="63"/>
    </location>
</feature>
<evidence type="ECO:0000256" key="5">
    <source>
        <dbReference type="SAM" id="MobiDB-lite"/>
    </source>
</evidence>
<name>A0A8J3RMK5_9ACTN</name>
<dbReference type="InterPro" id="IPR011006">
    <property type="entry name" value="CheY-like_superfamily"/>
</dbReference>
<feature type="domain" description="Response regulatory" evidence="7">
    <location>
        <begin position="1"/>
        <end position="122"/>
    </location>
</feature>
<evidence type="ECO:0000259" key="6">
    <source>
        <dbReference type="PROSITE" id="PS50043"/>
    </source>
</evidence>
<dbReference type="GO" id="GO:0006355">
    <property type="term" value="P:regulation of DNA-templated transcription"/>
    <property type="evidence" value="ECO:0007669"/>
    <property type="project" value="InterPro"/>
</dbReference>
<dbReference type="PROSITE" id="PS50110">
    <property type="entry name" value="RESPONSE_REGULATORY"/>
    <property type="match status" value="1"/>
</dbReference>
<dbReference type="SUPFAM" id="SSF52172">
    <property type="entry name" value="CheY-like"/>
    <property type="match status" value="1"/>
</dbReference>
<dbReference type="Pfam" id="PF00072">
    <property type="entry name" value="Response_reg"/>
    <property type="match status" value="1"/>
</dbReference>
<accession>A0A8J3RMK5</accession>
<dbReference type="PANTHER" id="PTHR43214:SF24">
    <property type="entry name" value="TRANSCRIPTIONAL REGULATORY PROTEIN NARL-RELATED"/>
    <property type="match status" value="1"/>
</dbReference>
<keyword evidence="1" id="KW-0805">Transcription regulation</keyword>
<dbReference type="InterPro" id="IPR036388">
    <property type="entry name" value="WH-like_DNA-bd_sf"/>
</dbReference>
<sequence>MVAEASDGRQALDVVARERPDVVLMDIRMPHMDGLTATRRLRERSAAALSQRHEPPHRDRHQAGRRLAAAEGLANSEIADSLHMGVATVKTHVGNVFAKLEVTNRVQVARYVHDADLETPPA</sequence>
<feature type="domain" description="HTH luxR-type" evidence="6">
    <location>
        <begin position="60"/>
        <end position="116"/>
    </location>
</feature>
<evidence type="ECO:0000256" key="4">
    <source>
        <dbReference type="PROSITE-ProRule" id="PRU00169"/>
    </source>
</evidence>
<keyword evidence="2" id="KW-0238">DNA-binding</keyword>
<feature type="modified residue" description="4-aspartylphosphate" evidence="4">
    <location>
        <position position="26"/>
    </location>
</feature>
<evidence type="ECO:0000256" key="1">
    <source>
        <dbReference type="ARBA" id="ARBA00023015"/>
    </source>
</evidence>
<keyword evidence="9" id="KW-1185">Reference proteome</keyword>